<evidence type="ECO:0000256" key="3">
    <source>
        <dbReference type="ARBA" id="ARBA00022703"/>
    </source>
</evidence>
<dbReference type="Gene3D" id="3.40.50.1460">
    <property type="match status" value="1"/>
</dbReference>
<dbReference type="GO" id="GO:0006915">
    <property type="term" value="P:apoptotic process"/>
    <property type="evidence" value="ECO:0007669"/>
    <property type="project" value="UniProtKB-KW"/>
</dbReference>
<dbReference type="PANTHER" id="PTHR10454">
    <property type="entry name" value="CASPASE"/>
    <property type="match status" value="1"/>
</dbReference>
<evidence type="ECO:0000256" key="7">
    <source>
        <dbReference type="RuleBase" id="RU003971"/>
    </source>
</evidence>
<dbReference type="PROSITE" id="PS50207">
    <property type="entry name" value="CASPASE_P10"/>
    <property type="match status" value="1"/>
</dbReference>
<evidence type="ECO:0000256" key="5">
    <source>
        <dbReference type="ARBA" id="ARBA00022807"/>
    </source>
</evidence>
<dbReference type="GO" id="GO:0004197">
    <property type="term" value="F:cysteine-type endopeptidase activity"/>
    <property type="evidence" value="ECO:0007669"/>
    <property type="project" value="InterPro"/>
</dbReference>
<evidence type="ECO:0000259" key="9">
    <source>
        <dbReference type="PROSITE" id="PS50208"/>
    </source>
</evidence>
<evidence type="ECO:0000256" key="4">
    <source>
        <dbReference type="ARBA" id="ARBA00022801"/>
    </source>
</evidence>
<keyword evidence="4" id="KW-0378">Hydrolase</keyword>
<comment type="similarity">
    <text evidence="1 7">Belongs to the peptidase C14A family.</text>
</comment>
<dbReference type="CDD" id="cd00032">
    <property type="entry name" value="CASc"/>
    <property type="match status" value="1"/>
</dbReference>
<name>A0A9D4LBR5_DREPO</name>
<dbReference type="Pfam" id="PF00656">
    <property type="entry name" value="Peptidase_C14"/>
    <property type="match status" value="1"/>
</dbReference>
<feature type="domain" description="Caspase family p20" evidence="9">
    <location>
        <begin position="38"/>
        <end position="165"/>
    </location>
</feature>
<sequence length="291" mass="33060">MDASEGTGDSVVRDNSYTLRLLKHKDTEKDEYKMNFPRRGKAVIINNKNFTDDMQKRGYGVRSGTDIDHTLITAQLQRLGFDLVHHHNATCRVMKDEFAKVAKEDHFDADCFVTVLLSHGEEGKICGTDDIIDLEEIFQYFKGAHCPTLAGKPKLFFIQACRGKEFESGTNVDVVDAKHVVESDLEISEVIRIPSEADFLLSFSTVPGYYSWRNSTNGSWYIQSLCCILDQYGTVLEIQKLLTKVAKLVAYTEQRYMSNTADPAQNRKKQMPSFTSMLTKDLIFHPKDECT</sequence>
<protein>
    <recommendedName>
        <fullName evidence="12">Caspase-3</fullName>
    </recommendedName>
</protein>
<evidence type="ECO:0000259" key="8">
    <source>
        <dbReference type="PROSITE" id="PS50207"/>
    </source>
</evidence>
<evidence type="ECO:0000256" key="6">
    <source>
        <dbReference type="ARBA" id="ARBA00023145"/>
    </source>
</evidence>
<evidence type="ECO:0000256" key="2">
    <source>
        <dbReference type="ARBA" id="ARBA00022670"/>
    </source>
</evidence>
<reference evidence="10" key="2">
    <citation type="submission" date="2020-11" db="EMBL/GenBank/DDBJ databases">
        <authorList>
            <person name="McCartney M.A."/>
            <person name="Auch B."/>
            <person name="Kono T."/>
            <person name="Mallez S."/>
            <person name="Becker A."/>
            <person name="Gohl D.M."/>
            <person name="Silverstein K.A.T."/>
            <person name="Koren S."/>
            <person name="Bechman K.B."/>
            <person name="Herman A."/>
            <person name="Abrahante J.E."/>
            <person name="Garbe J."/>
        </authorList>
    </citation>
    <scope>NUCLEOTIDE SEQUENCE</scope>
    <source>
        <strain evidence="10">Duluth1</strain>
        <tissue evidence="10">Whole animal</tissue>
    </source>
</reference>
<evidence type="ECO:0008006" key="12">
    <source>
        <dbReference type="Google" id="ProtNLM"/>
    </source>
</evidence>
<dbReference type="PROSITE" id="PS50208">
    <property type="entry name" value="CASPASE_P20"/>
    <property type="match status" value="1"/>
</dbReference>
<evidence type="ECO:0000313" key="11">
    <source>
        <dbReference type="Proteomes" id="UP000828390"/>
    </source>
</evidence>
<evidence type="ECO:0000256" key="1">
    <source>
        <dbReference type="ARBA" id="ARBA00010134"/>
    </source>
</evidence>
<proteinExistence type="inferred from homology"/>
<dbReference type="PROSITE" id="PS01122">
    <property type="entry name" value="CASPASE_CYS"/>
    <property type="match status" value="1"/>
</dbReference>
<accession>A0A9D4LBR5</accession>
<reference evidence="10" key="1">
    <citation type="journal article" date="2019" name="bioRxiv">
        <title>The Genome of the Zebra Mussel, Dreissena polymorpha: A Resource for Invasive Species Research.</title>
        <authorList>
            <person name="McCartney M.A."/>
            <person name="Auch B."/>
            <person name="Kono T."/>
            <person name="Mallez S."/>
            <person name="Zhang Y."/>
            <person name="Obille A."/>
            <person name="Becker A."/>
            <person name="Abrahante J.E."/>
            <person name="Garbe J."/>
            <person name="Badalamenti J.P."/>
            <person name="Herman A."/>
            <person name="Mangelson H."/>
            <person name="Liachko I."/>
            <person name="Sullivan S."/>
            <person name="Sone E.D."/>
            <person name="Koren S."/>
            <person name="Silverstein K.A.T."/>
            <person name="Beckman K.B."/>
            <person name="Gohl D.M."/>
        </authorList>
    </citation>
    <scope>NUCLEOTIDE SEQUENCE</scope>
    <source>
        <strain evidence="10">Duluth1</strain>
        <tissue evidence="10">Whole animal</tissue>
    </source>
</reference>
<dbReference type="SMART" id="SM00115">
    <property type="entry name" value="CASc"/>
    <property type="match status" value="1"/>
</dbReference>
<keyword evidence="3" id="KW-0053">Apoptosis</keyword>
<keyword evidence="2" id="KW-0645">Protease</keyword>
<dbReference type="GO" id="GO:0005737">
    <property type="term" value="C:cytoplasm"/>
    <property type="evidence" value="ECO:0007669"/>
    <property type="project" value="TreeGrafter"/>
</dbReference>
<dbReference type="FunFam" id="3.40.50.1460:FF:000001">
    <property type="entry name" value="Caspase-3 preproprotein"/>
    <property type="match status" value="1"/>
</dbReference>
<dbReference type="GO" id="GO:0043525">
    <property type="term" value="P:positive regulation of neuron apoptotic process"/>
    <property type="evidence" value="ECO:0007669"/>
    <property type="project" value="TreeGrafter"/>
</dbReference>
<dbReference type="Proteomes" id="UP000828390">
    <property type="component" value="Unassembled WGS sequence"/>
</dbReference>
<feature type="domain" description="Caspase family p10" evidence="8">
    <location>
        <begin position="189"/>
        <end position="286"/>
    </location>
</feature>
<gene>
    <name evidence="10" type="ORF">DPMN_098220</name>
</gene>
<dbReference type="InterPro" id="IPR001309">
    <property type="entry name" value="Pept_C14_p20"/>
</dbReference>
<dbReference type="OrthoDB" id="6116485at2759"/>
<dbReference type="InterPro" id="IPR033139">
    <property type="entry name" value="Caspase_cys_AS"/>
</dbReference>
<keyword evidence="5" id="KW-0788">Thiol protease</keyword>
<evidence type="ECO:0000313" key="10">
    <source>
        <dbReference type="EMBL" id="KAH3855650.1"/>
    </source>
</evidence>
<dbReference type="InterPro" id="IPR029030">
    <property type="entry name" value="Caspase-like_dom_sf"/>
</dbReference>
<dbReference type="InterPro" id="IPR015917">
    <property type="entry name" value="Pept_C14A"/>
</dbReference>
<keyword evidence="11" id="KW-1185">Reference proteome</keyword>
<dbReference type="SUPFAM" id="SSF52129">
    <property type="entry name" value="Caspase-like"/>
    <property type="match status" value="1"/>
</dbReference>
<comment type="caution">
    <text evidence="10">The sequence shown here is derived from an EMBL/GenBank/DDBJ whole genome shotgun (WGS) entry which is preliminary data.</text>
</comment>
<dbReference type="InterPro" id="IPR002138">
    <property type="entry name" value="Pept_C14_p10"/>
</dbReference>
<dbReference type="AlphaFoldDB" id="A0A9D4LBR5"/>
<dbReference type="GO" id="GO:0006508">
    <property type="term" value="P:proteolysis"/>
    <property type="evidence" value="ECO:0007669"/>
    <property type="project" value="UniProtKB-KW"/>
</dbReference>
<dbReference type="EMBL" id="JAIWYP010000003">
    <property type="protein sequence ID" value="KAH3855650.1"/>
    <property type="molecule type" value="Genomic_DNA"/>
</dbReference>
<keyword evidence="6" id="KW-0865">Zymogen</keyword>
<dbReference type="InterPro" id="IPR016129">
    <property type="entry name" value="Caspase_his_AS"/>
</dbReference>
<dbReference type="InterPro" id="IPR002398">
    <property type="entry name" value="Pept_C14"/>
</dbReference>
<dbReference type="PANTHER" id="PTHR10454:SF232">
    <property type="entry name" value="AT03047P-RELATED"/>
    <property type="match status" value="1"/>
</dbReference>
<dbReference type="InterPro" id="IPR011600">
    <property type="entry name" value="Pept_C14_caspase"/>
</dbReference>
<dbReference type="PRINTS" id="PR00376">
    <property type="entry name" value="IL1BCENZYME"/>
</dbReference>
<dbReference type="PROSITE" id="PS01121">
    <property type="entry name" value="CASPASE_HIS"/>
    <property type="match status" value="1"/>
</dbReference>
<organism evidence="10 11">
    <name type="scientific">Dreissena polymorpha</name>
    <name type="common">Zebra mussel</name>
    <name type="synonym">Mytilus polymorpha</name>
    <dbReference type="NCBI Taxonomy" id="45954"/>
    <lineage>
        <taxon>Eukaryota</taxon>
        <taxon>Metazoa</taxon>
        <taxon>Spiralia</taxon>
        <taxon>Lophotrochozoa</taxon>
        <taxon>Mollusca</taxon>
        <taxon>Bivalvia</taxon>
        <taxon>Autobranchia</taxon>
        <taxon>Heteroconchia</taxon>
        <taxon>Euheterodonta</taxon>
        <taxon>Imparidentia</taxon>
        <taxon>Neoheterodontei</taxon>
        <taxon>Myida</taxon>
        <taxon>Dreissenoidea</taxon>
        <taxon>Dreissenidae</taxon>
        <taxon>Dreissena</taxon>
    </lineage>
</organism>